<dbReference type="PROSITE" id="PS51450">
    <property type="entry name" value="LRR"/>
    <property type="match status" value="1"/>
</dbReference>
<evidence type="ECO:0000256" key="7">
    <source>
        <dbReference type="ARBA" id="ARBA00022737"/>
    </source>
</evidence>
<comment type="subcellular location">
    <subcellularLocation>
        <location evidence="1">Cell membrane</location>
        <topology evidence="1">Single-pass type I membrane protein</topology>
    </subcellularLocation>
</comment>
<dbReference type="SUPFAM" id="SSF52058">
    <property type="entry name" value="L domain-like"/>
    <property type="match status" value="1"/>
</dbReference>
<dbReference type="Proteomes" id="UP000596661">
    <property type="component" value="Chromosome 8"/>
</dbReference>
<keyword evidence="3" id="KW-1003">Cell membrane</keyword>
<keyword evidence="9 12" id="KW-0472">Membrane</keyword>
<keyword evidence="10" id="KW-0675">Receptor</keyword>
<organism evidence="14 15">
    <name type="scientific">Cannabis sativa</name>
    <name type="common">Hemp</name>
    <name type="synonym">Marijuana</name>
    <dbReference type="NCBI Taxonomy" id="3483"/>
    <lineage>
        <taxon>Eukaryota</taxon>
        <taxon>Viridiplantae</taxon>
        <taxon>Streptophyta</taxon>
        <taxon>Embryophyta</taxon>
        <taxon>Tracheophyta</taxon>
        <taxon>Spermatophyta</taxon>
        <taxon>Magnoliopsida</taxon>
        <taxon>eudicotyledons</taxon>
        <taxon>Gunneridae</taxon>
        <taxon>Pentapetalae</taxon>
        <taxon>rosids</taxon>
        <taxon>fabids</taxon>
        <taxon>Rosales</taxon>
        <taxon>Cannabaceae</taxon>
        <taxon>Cannabis</taxon>
    </lineage>
</organism>
<keyword evidence="7" id="KW-0677">Repeat</keyword>
<name>A0A803Q8D3_CANSA</name>
<dbReference type="Pfam" id="PF13855">
    <property type="entry name" value="LRR_8"/>
    <property type="match status" value="2"/>
</dbReference>
<evidence type="ECO:0000313" key="14">
    <source>
        <dbReference type="EnsemblPlants" id="cds.evm.model.08.134"/>
    </source>
</evidence>
<evidence type="ECO:0000256" key="5">
    <source>
        <dbReference type="ARBA" id="ARBA00022692"/>
    </source>
</evidence>
<keyword evidence="6" id="KW-0732">Signal</keyword>
<dbReference type="InterPro" id="IPR046956">
    <property type="entry name" value="RLP23-like"/>
</dbReference>
<dbReference type="GO" id="GO:0005886">
    <property type="term" value="C:plasma membrane"/>
    <property type="evidence" value="ECO:0007669"/>
    <property type="project" value="UniProtKB-SubCell"/>
</dbReference>
<feature type="domain" description="Leucine-rich repeat-containing N-terminal plant-type" evidence="13">
    <location>
        <begin position="26"/>
        <end position="70"/>
    </location>
</feature>
<evidence type="ECO:0000256" key="2">
    <source>
        <dbReference type="ARBA" id="ARBA00009592"/>
    </source>
</evidence>
<dbReference type="Gramene" id="evm.model.08.134">
    <property type="protein sequence ID" value="cds.evm.model.08.134"/>
    <property type="gene ID" value="evm.TU.08.134"/>
</dbReference>
<comment type="similarity">
    <text evidence="2">Belongs to the RLP family.</text>
</comment>
<evidence type="ECO:0000256" key="1">
    <source>
        <dbReference type="ARBA" id="ARBA00004251"/>
    </source>
</evidence>
<evidence type="ECO:0000256" key="8">
    <source>
        <dbReference type="ARBA" id="ARBA00022989"/>
    </source>
</evidence>
<proteinExistence type="inferred from homology"/>
<dbReference type="InterPro" id="IPR001611">
    <property type="entry name" value="Leu-rich_rpt"/>
</dbReference>
<keyword evidence="5 12" id="KW-0812">Transmembrane</keyword>
<dbReference type="EnsemblPlants" id="evm.model.08.134">
    <property type="protein sequence ID" value="cds.evm.model.08.134"/>
    <property type="gene ID" value="evm.TU.08.134"/>
</dbReference>
<evidence type="ECO:0000256" key="6">
    <source>
        <dbReference type="ARBA" id="ARBA00022729"/>
    </source>
</evidence>
<keyword evidence="11" id="KW-0325">Glycoprotein</keyword>
<dbReference type="PANTHER" id="PTHR48061">
    <property type="entry name" value="LEUCINE-RICH REPEAT RECEPTOR PROTEIN KINASE EMS1-LIKE-RELATED"/>
    <property type="match status" value="1"/>
</dbReference>
<evidence type="ECO:0000313" key="15">
    <source>
        <dbReference type="Proteomes" id="UP000596661"/>
    </source>
</evidence>
<evidence type="ECO:0000256" key="12">
    <source>
        <dbReference type="SAM" id="Phobius"/>
    </source>
</evidence>
<keyword evidence="4" id="KW-0433">Leucine-rich repeat</keyword>
<accession>A0A803Q8D3</accession>
<dbReference type="InterPro" id="IPR003591">
    <property type="entry name" value="Leu-rich_rpt_typical-subtyp"/>
</dbReference>
<reference evidence="14" key="1">
    <citation type="submission" date="2018-11" db="EMBL/GenBank/DDBJ databases">
        <authorList>
            <person name="Grassa J C."/>
        </authorList>
    </citation>
    <scope>NUCLEOTIDE SEQUENCE [LARGE SCALE GENOMIC DNA]</scope>
</reference>
<dbReference type="AlphaFoldDB" id="A0A803Q8D3"/>
<protein>
    <recommendedName>
        <fullName evidence="13">Leucine-rich repeat-containing N-terminal plant-type domain-containing protein</fullName>
    </recommendedName>
</protein>
<dbReference type="EMBL" id="UZAU01000679">
    <property type="status" value="NOT_ANNOTATED_CDS"/>
    <property type="molecule type" value="Genomic_DNA"/>
</dbReference>
<feature type="transmembrane region" description="Helical" evidence="12">
    <location>
        <begin position="535"/>
        <end position="552"/>
    </location>
</feature>
<dbReference type="Pfam" id="PF08263">
    <property type="entry name" value="LRRNT_2"/>
    <property type="match status" value="1"/>
</dbReference>
<dbReference type="InterPro" id="IPR013210">
    <property type="entry name" value="LRR_N_plant-typ"/>
</dbReference>
<evidence type="ECO:0000256" key="9">
    <source>
        <dbReference type="ARBA" id="ARBA00023136"/>
    </source>
</evidence>
<dbReference type="FunFam" id="3.80.10.10:FF:000095">
    <property type="entry name" value="LRR receptor-like serine/threonine-protein kinase GSO1"/>
    <property type="match status" value="1"/>
</dbReference>
<keyword evidence="15" id="KW-1185">Reference proteome</keyword>
<dbReference type="Pfam" id="PF00560">
    <property type="entry name" value="LRR_1"/>
    <property type="match status" value="3"/>
</dbReference>
<dbReference type="FunFam" id="3.80.10.10:FF:000111">
    <property type="entry name" value="LRR receptor-like serine/threonine-protein kinase ERECTA"/>
    <property type="match status" value="1"/>
</dbReference>
<keyword evidence="8 12" id="KW-1133">Transmembrane helix</keyword>
<dbReference type="InterPro" id="IPR032675">
    <property type="entry name" value="LRR_dom_sf"/>
</dbReference>
<evidence type="ECO:0000256" key="4">
    <source>
        <dbReference type="ARBA" id="ARBA00022614"/>
    </source>
</evidence>
<feature type="transmembrane region" description="Helical" evidence="12">
    <location>
        <begin position="508"/>
        <end position="528"/>
    </location>
</feature>
<dbReference type="PANTHER" id="PTHR48061:SF2">
    <property type="entry name" value="RECEPTOR LIKE PROTEIN 30-LIKE"/>
    <property type="match status" value="1"/>
</dbReference>
<dbReference type="Gene3D" id="3.80.10.10">
    <property type="entry name" value="Ribonuclease Inhibitor"/>
    <property type="match status" value="2"/>
</dbReference>
<dbReference type="OMA" id="GRNMIND"/>
<reference evidence="14" key="2">
    <citation type="submission" date="2021-03" db="UniProtKB">
        <authorList>
            <consortium name="EnsemblPlants"/>
        </authorList>
    </citation>
    <scope>IDENTIFICATION</scope>
</reference>
<evidence type="ECO:0000259" key="13">
    <source>
        <dbReference type="Pfam" id="PF08263"/>
    </source>
</evidence>
<evidence type="ECO:0000256" key="3">
    <source>
        <dbReference type="ARBA" id="ARBA00022475"/>
    </source>
</evidence>
<sequence>MFLINLVLLDSSTPLVPSDQLCHLFEKSALLQFNNSLSLDLEYSDIADLKTASWKNDTDCCSSWDGVLCDSISGHVIGLNLSFNYLQGSLHSNSTLFSLRHLQSLILDDINFNGSPIPPHFGGFANLETLSLDNTNFSDLRSNMIQGNLPNVPLSLQVFFISNNHLYGEIPSSYCNLSKIYILDLSNNSIQGKIPSCLGNKSYLSVLDLDMNELSGEIPDDMFENSIGLRSLHLNGNQLEGALPQSLYNCKNLEVLDVGRNMINDTFPQWLEDLSMLQVLVLNSNRFHGSIGSPKVKSPFQKLKIMDLSNNGFIGVLPAKYFESLTAMMNEHVVNKVTRLGDTNYQDSVIVVMKGIERSLEKIINIFTTIDFSRNDFEGEIPTSIGKLKALKGLNFSQNKLKGSIPTSLTHLSNLEWLDLSSNDLIGKIPSDLSNLTQLSFLNLSHNKLVGPIPSGNQFDTFENDSYSGNLGLCGFPLSNSCKKVTQKGDHDSDKHDEDHVNLFDWKIVTMGYGCGMMIGIYFGYIMLFSTRKGIHFFFLSLAMAFVVPSPFPISFSVALTITDTNKVLLLFFFVVAAKEF</sequence>
<dbReference type="SMART" id="SM00369">
    <property type="entry name" value="LRR_TYP"/>
    <property type="match status" value="4"/>
</dbReference>
<evidence type="ECO:0000256" key="10">
    <source>
        <dbReference type="ARBA" id="ARBA00023170"/>
    </source>
</evidence>
<evidence type="ECO:0000256" key="11">
    <source>
        <dbReference type="ARBA" id="ARBA00023180"/>
    </source>
</evidence>